<dbReference type="Proteomes" id="UP000218890">
    <property type="component" value="Chromosome"/>
</dbReference>
<dbReference type="EMBL" id="AP017372">
    <property type="protein sequence ID" value="BAU58110.1"/>
    <property type="molecule type" value="Genomic_DNA"/>
</dbReference>
<dbReference type="OrthoDB" id="5471808at2"/>
<reference evidence="2" key="1">
    <citation type="submission" date="2016-02" db="EMBL/GenBank/DDBJ databases">
        <title>Halorhodospira halochloris DSM-1059 complete genome, version 2.</title>
        <authorList>
            <person name="Tsukatani Y."/>
        </authorList>
    </citation>
    <scope>NUCLEOTIDE SEQUENCE</scope>
    <source>
        <strain evidence="2">DSM 1059</strain>
    </source>
</reference>
<keyword evidence="3" id="KW-1185">Reference proteome</keyword>
<accession>A0A0X8X9Q7</accession>
<proteinExistence type="predicted"/>
<sequence length="122" mass="13492">MALEHIAARSEIAGHRQQISGSEGSEEQKKEERHDCVSSRAASYLISDIRIQVDGDQLRLGLLGYQLPAEPGSYEASEPVAGLALSRTQAHEVLRMLGEQAKAARWGLPRSLNWMRRLLSKA</sequence>
<dbReference type="RefSeq" id="WP_096409522.1">
    <property type="nucleotide sequence ID" value="NZ_AP017372.2"/>
</dbReference>
<gene>
    <name evidence="2" type="ORF">HH1059_14020</name>
</gene>
<evidence type="ECO:0000313" key="2">
    <source>
        <dbReference type="EMBL" id="BAU58110.1"/>
    </source>
</evidence>
<name>A0A0X8X9Q7_HALHR</name>
<dbReference type="KEGG" id="hhk:HH1059_14020"/>
<evidence type="ECO:0000256" key="1">
    <source>
        <dbReference type="SAM" id="MobiDB-lite"/>
    </source>
</evidence>
<protein>
    <submittedName>
        <fullName evidence="2">Uncharacterized protein</fullName>
    </submittedName>
</protein>
<dbReference type="AlphaFoldDB" id="A0A0X8X9Q7"/>
<feature type="region of interest" description="Disordered" evidence="1">
    <location>
        <begin position="1"/>
        <end position="34"/>
    </location>
</feature>
<evidence type="ECO:0000313" key="3">
    <source>
        <dbReference type="Proteomes" id="UP000218890"/>
    </source>
</evidence>
<feature type="compositionally biased region" description="Basic and acidic residues" evidence="1">
    <location>
        <begin position="1"/>
        <end position="14"/>
    </location>
</feature>
<organism evidence="2 3">
    <name type="scientific">Halorhodospira halochloris</name>
    <name type="common">Ectothiorhodospira halochloris</name>
    <dbReference type="NCBI Taxonomy" id="1052"/>
    <lineage>
        <taxon>Bacteria</taxon>
        <taxon>Pseudomonadati</taxon>
        <taxon>Pseudomonadota</taxon>
        <taxon>Gammaproteobacteria</taxon>
        <taxon>Chromatiales</taxon>
        <taxon>Ectothiorhodospiraceae</taxon>
        <taxon>Halorhodospira</taxon>
    </lineage>
</organism>